<protein>
    <recommendedName>
        <fullName evidence="9">Transport permease protein</fullName>
    </recommendedName>
</protein>
<evidence type="ECO:0000256" key="4">
    <source>
        <dbReference type="ARBA" id="ARBA00022475"/>
    </source>
</evidence>
<evidence type="ECO:0000256" key="1">
    <source>
        <dbReference type="ARBA" id="ARBA00004429"/>
    </source>
</evidence>
<evidence type="ECO:0000256" key="2">
    <source>
        <dbReference type="ARBA" id="ARBA00007783"/>
    </source>
</evidence>
<dbReference type="PANTHER" id="PTHR30413">
    <property type="entry name" value="INNER MEMBRANE TRANSPORT PERMEASE"/>
    <property type="match status" value="1"/>
</dbReference>
<dbReference type="InterPro" id="IPR013525">
    <property type="entry name" value="ABC2_TM"/>
</dbReference>
<feature type="transmembrane region" description="Helical" evidence="9">
    <location>
        <begin position="258"/>
        <end position="279"/>
    </location>
</feature>
<dbReference type="InterPro" id="IPR047817">
    <property type="entry name" value="ABC2_TM_bact-type"/>
</dbReference>
<feature type="transmembrane region" description="Helical" evidence="9">
    <location>
        <begin position="142"/>
        <end position="165"/>
    </location>
</feature>
<keyword evidence="4 9" id="KW-1003">Cell membrane</keyword>
<proteinExistence type="inferred from homology"/>
<keyword evidence="7 9" id="KW-1133">Transmembrane helix</keyword>
<name>A0ABT6F5M8_9BACT</name>
<reference evidence="11 12" key="1">
    <citation type="submission" date="2023-03" db="EMBL/GenBank/DDBJ databases">
        <title>Paludisphaera mucosa sp. nov. a novel planctomycete from northern fen.</title>
        <authorList>
            <person name="Ivanova A."/>
        </authorList>
    </citation>
    <scope>NUCLEOTIDE SEQUENCE [LARGE SCALE GENOMIC DNA]</scope>
    <source>
        <strain evidence="11 12">Pla2</strain>
    </source>
</reference>
<evidence type="ECO:0000256" key="3">
    <source>
        <dbReference type="ARBA" id="ARBA00022448"/>
    </source>
</evidence>
<dbReference type="PRINTS" id="PR00164">
    <property type="entry name" value="ABC2TRNSPORT"/>
</dbReference>
<sequence length="290" mass="32824">MDVCNETTTEAAASFPAPPSVRPSEVWRRRLEGDRVELIRFWPVVQNMVVQELRVRYQRSFMGFLWTLINPLLMMLVLSVVFSQLMRIPTENGSYTLFLLAGMVPWTFMAGAITESAVCIIQNEPLIRKIYVPKLVFPLVRVLINLVTGVLSLAALFILLVPLGARPSTAMLFLPAAIGLFFAFTLGLSLLVACANTFFRDCGHLVGVFIQAWYFATPIIYPVTQFEEPQRWRFWLNPAFYFIEIFHNVLCDGRWPQLSIVLIAAALATASLGIGYATFKSNEDKMVFRL</sequence>
<feature type="domain" description="ABC transmembrane type-2" evidence="10">
    <location>
        <begin position="62"/>
        <end position="282"/>
    </location>
</feature>
<feature type="transmembrane region" description="Helical" evidence="9">
    <location>
        <begin position="205"/>
        <end position="224"/>
    </location>
</feature>
<organism evidence="11 12">
    <name type="scientific">Paludisphaera mucosa</name>
    <dbReference type="NCBI Taxonomy" id="3030827"/>
    <lineage>
        <taxon>Bacteria</taxon>
        <taxon>Pseudomonadati</taxon>
        <taxon>Planctomycetota</taxon>
        <taxon>Planctomycetia</taxon>
        <taxon>Isosphaerales</taxon>
        <taxon>Isosphaeraceae</taxon>
        <taxon>Paludisphaera</taxon>
    </lineage>
</organism>
<accession>A0ABT6F5M8</accession>
<dbReference type="PANTHER" id="PTHR30413:SF8">
    <property type="entry name" value="TRANSPORT PERMEASE PROTEIN"/>
    <property type="match status" value="1"/>
</dbReference>
<keyword evidence="5" id="KW-0997">Cell inner membrane</keyword>
<comment type="similarity">
    <text evidence="2 9">Belongs to the ABC-2 integral membrane protein family.</text>
</comment>
<evidence type="ECO:0000256" key="6">
    <source>
        <dbReference type="ARBA" id="ARBA00022692"/>
    </source>
</evidence>
<evidence type="ECO:0000256" key="7">
    <source>
        <dbReference type="ARBA" id="ARBA00022989"/>
    </source>
</evidence>
<dbReference type="EMBL" id="JARRAG010000001">
    <property type="protein sequence ID" value="MDG3002801.1"/>
    <property type="molecule type" value="Genomic_DNA"/>
</dbReference>
<dbReference type="RefSeq" id="WP_277860340.1">
    <property type="nucleotide sequence ID" value="NZ_JARRAG010000001.1"/>
</dbReference>
<feature type="transmembrane region" description="Helical" evidence="9">
    <location>
        <begin position="64"/>
        <end position="85"/>
    </location>
</feature>
<evidence type="ECO:0000313" key="11">
    <source>
        <dbReference type="EMBL" id="MDG3002801.1"/>
    </source>
</evidence>
<keyword evidence="3 9" id="KW-0813">Transport</keyword>
<feature type="transmembrane region" description="Helical" evidence="9">
    <location>
        <begin position="171"/>
        <end position="193"/>
    </location>
</feature>
<evidence type="ECO:0000256" key="8">
    <source>
        <dbReference type="ARBA" id="ARBA00023136"/>
    </source>
</evidence>
<evidence type="ECO:0000256" key="5">
    <source>
        <dbReference type="ARBA" id="ARBA00022519"/>
    </source>
</evidence>
<dbReference type="PROSITE" id="PS51012">
    <property type="entry name" value="ABC_TM2"/>
    <property type="match status" value="1"/>
</dbReference>
<evidence type="ECO:0000259" key="10">
    <source>
        <dbReference type="PROSITE" id="PS51012"/>
    </source>
</evidence>
<dbReference type="Proteomes" id="UP001216907">
    <property type="component" value="Unassembled WGS sequence"/>
</dbReference>
<comment type="subcellular location">
    <subcellularLocation>
        <location evidence="1">Cell inner membrane</location>
        <topology evidence="1">Multi-pass membrane protein</topology>
    </subcellularLocation>
    <subcellularLocation>
        <location evidence="9">Cell membrane</location>
        <topology evidence="9">Multi-pass membrane protein</topology>
    </subcellularLocation>
</comment>
<keyword evidence="8 9" id="KW-0472">Membrane</keyword>
<gene>
    <name evidence="11" type="ORF">PZE19_03280</name>
</gene>
<keyword evidence="12" id="KW-1185">Reference proteome</keyword>
<feature type="transmembrane region" description="Helical" evidence="9">
    <location>
        <begin position="97"/>
        <end position="121"/>
    </location>
</feature>
<comment type="caution">
    <text evidence="11">The sequence shown here is derived from an EMBL/GenBank/DDBJ whole genome shotgun (WGS) entry which is preliminary data.</text>
</comment>
<dbReference type="Pfam" id="PF01061">
    <property type="entry name" value="ABC2_membrane"/>
    <property type="match status" value="1"/>
</dbReference>
<dbReference type="InterPro" id="IPR000412">
    <property type="entry name" value="ABC_2_transport"/>
</dbReference>
<evidence type="ECO:0000313" key="12">
    <source>
        <dbReference type="Proteomes" id="UP001216907"/>
    </source>
</evidence>
<evidence type="ECO:0000256" key="9">
    <source>
        <dbReference type="RuleBase" id="RU361157"/>
    </source>
</evidence>
<keyword evidence="6 9" id="KW-0812">Transmembrane</keyword>